<dbReference type="PROSITE" id="PS00842">
    <property type="entry name" value="XPG_2"/>
    <property type="match status" value="1"/>
</dbReference>
<comment type="subcellular location">
    <subcellularLocation>
        <location evidence="1 17">Nucleus</location>
    </subcellularLocation>
</comment>
<reference evidence="22" key="1">
    <citation type="submission" date="2013-03" db="EMBL/GenBank/DDBJ databases">
        <title>The Genome Sequence of Anopheles epiroticus epiroticus2.</title>
        <authorList>
            <consortium name="The Broad Institute Genomics Platform"/>
            <person name="Neafsey D.E."/>
            <person name="Howell P."/>
            <person name="Walker B."/>
            <person name="Young S.K."/>
            <person name="Zeng Q."/>
            <person name="Gargeya S."/>
            <person name="Fitzgerald M."/>
            <person name="Haas B."/>
            <person name="Abouelleil A."/>
            <person name="Allen A.W."/>
            <person name="Alvarado L."/>
            <person name="Arachchi H.M."/>
            <person name="Berlin A.M."/>
            <person name="Chapman S.B."/>
            <person name="Gainer-Dewar J."/>
            <person name="Goldberg J."/>
            <person name="Griggs A."/>
            <person name="Gujja S."/>
            <person name="Hansen M."/>
            <person name="Howarth C."/>
            <person name="Imamovic A."/>
            <person name="Ireland A."/>
            <person name="Larimer J."/>
            <person name="McCowan C."/>
            <person name="Murphy C."/>
            <person name="Pearson M."/>
            <person name="Poon T.W."/>
            <person name="Priest M."/>
            <person name="Roberts A."/>
            <person name="Saif S."/>
            <person name="Shea T."/>
            <person name="Sisk P."/>
            <person name="Sykes S."/>
            <person name="Wortman J."/>
            <person name="Nusbaum C."/>
            <person name="Birren B."/>
        </authorList>
    </citation>
    <scope>NUCLEOTIDE SEQUENCE [LARGE SCALE GENOMIC DNA]</scope>
    <source>
        <strain evidence="22">Epiroticus2</strain>
    </source>
</reference>
<evidence type="ECO:0000256" key="11">
    <source>
        <dbReference type="ARBA" id="ARBA00022839"/>
    </source>
</evidence>
<name>A0A182PP82_9DIPT</name>
<dbReference type="InterPro" id="IPR037315">
    <property type="entry name" value="EXO1_H3TH"/>
</dbReference>
<feature type="region of interest" description="Disordered" evidence="18">
    <location>
        <begin position="635"/>
        <end position="657"/>
    </location>
</feature>
<dbReference type="Pfam" id="PF00867">
    <property type="entry name" value="XPG_I"/>
    <property type="match status" value="1"/>
</dbReference>
<evidence type="ECO:0000256" key="10">
    <source>
        <dbReference type="ARBA" id="ARBA00022801"/>
    </source>
</evidence>
<organism evidence="21 22">
    <name type="scientific">Anopheles epiroticus</name>
    <dbReference type="NCBI Taxonomy" id="199890"/>
    <lineage>
        <taxon>Eukaryota</taxon>
        <taxon>Metazoa</taxon>
        <taxon>Ecdysozoa</taxon>
        <taxon>Arthropoda</taxon>
        <taxon>Hexapoda</taxon>
        <taxon>Insecta</taxon>
        <taxon>Pterygota</taxon>
        <taxon>Neoptera</taxon>
        <taxon>Endopterygota</taxon>
        <taxon>Diptera</taxon>
        <taxon>Nematocera</taxon>
        <taxon>Culicoidea</taxon>
        <taxon>Culicidae</taxon>
        <taxon>Anophelinae</taxon>
        <taxon>Anopheles</taxon>
    </lineage>
</organism>
<dbReference type="GO" id="GO:0006298">
    <property type="term" value="P:mismatch repair"/>
    <property type="evidence" value="ECO:0007669"/>
    <property type="project" value="TreeGrafter"/>
</dbReference>
<feature type="region of interest" description="Disordered" evidence="18">
    <location>
        <begin position="670"/>
        <end position="724"/>
    </location>
</feature>
<dbReference type="GO" id="GO:0035312">
    <property type="term" value="F:5'-3' DNA exonuclease activity"/>
    <property type="evidence" value="ECO:0007669"/>
    <property type="project" value="UniProtKB-UniRule"/>
</dbReference>
<dbReference type="FunFam" id="1.10.150.20:FF:000011">
    <property type="entry name" value="exonuclease 1"/>
    <property type="match status" value="1"/>
</dbReference>
<keyword evidence="6 17" id="KW-0479">Metal-binding</keyword>
<proteinExistence type="inferred from homology"/>
<evidence type="ECO:0000256" key="3">
    <source>
        <dbReference type="ARBA" id="ARBA00020324"/>
    </source>
</evidence>
<dbReference type="InterPro" id="IPR019974">
    <property type="entry name" value="XPG_CS"/>
</dbReference>
<evidence type="ECO:0000256" key="4">
    <source>
        <dbReference type="ARBA" id="ARBA00022553"/>
    </source>
</evidence>
<keyword evidence="22" id="KW-1185">Reference proteome</keyword>
<evidence type="ECO:0000256" key="2">
    <source>
        <dbReference type="ARBA" id="ARBA00010563"/>
    </source>
</evidence>
<keyword evidence="9 17" id="KW-0228">DNA excision</keyword>
<evidence type="ECO:0000256" key="16">
    <source>
        <dbReference type="ARBA" id="ARBA00023242"/>
    </source>
</evidence>
<dbReference type="PANTHER" id="PTHR11081:SF8">
    <property type="entry name" value="EXONUCLEASE 1"/>
    <property type="match status" value="1"/>
</dbReference>
<dbReference type="Gene3D" id="1.10.150.20">
    <property type="entry name" value="5' to 3' exonuclease, C-terminal subdomain"/>
    <property type="match status" value="1"/>
</dbReference>
<dbReference type="GO" id="GO:0006310">
    <property type="term" value="P:DNA recombination"/>
    <property type="evidence" value="ECO:0007669"/>
    <property type="project" value="TreeGrafter"/>
</dbReference>
<evidence type="ECO:0000259" key="19">
    <source>
        <dbReference type="SMART" id="SM00484"/>
    </source>
</evidence>
<feature type="region of interest" description="Disordered" evidence="18">
    <location>
        <begin position="581"/>
        <end position="601"/>
    </location>
</feature>
<evidence type="ECO:0000256" key="9">
    <source>
        <dbReference type="ARBA" id="ARBA00022769"/>
    </source>
</evidence>
<dbReference type="PRINTS" id="PR00853">
    <property type="entry name" value="XPGRADSUPER"/>
</dbReference>
<keyword evidence="16 17" id="KW-0539">Nucleus</keyword>
<evidence type="ECO:0000256" key="6">
    <source>
        <dbReference type="ARBA" id="ARBA00022723"/>
    </source>
</evidence>
<dbReference type="Pfam" id="PF00752">
    <property type="entry name" value="XPG_N"/>
    <property type="match status" value="1"/>
</dbReference>
<feature type="domain" description="XPG-I" evidence="19">
    <location>
        <begin position="138"/>
        <end position="211"/>
    </location>
</feature>
<comment type="cofactor">
    <cofactor evidence="17">
        <name>Mg(2+)</name>
        <dbReference type="ChEBI" id="CHEBI:18420"/>
    </cofactor>
    <text evidence="17">Binds 2 magnesium ions per subunit. They probably participate in the reaction catalyzed by the enzyme. May bind an additional third magnesium ion after substrate binding.</text>
</comment>
<dbReference type="InterPro" id="IPR036279">
    <property type="entry name" value="5-3_exonuclease_C_sf"/>
</dbReference>
<feature type="compositionally biased region" description="Basic and acidic residues" evidence="18">
    <location>
        <begin position="640"/>
        <end position="657"/>
    </location>
</feature>
<dbReference type="STRING" id="199890.A0A182PP82"/>
<keyword evidence="5 17" id="KW-0540">Nuclease</keyword>
<evidence type="ECO:0000256" key="12">
    <source>
        <dbReference type="ARBA" id="ARBA00022842"/>
    </source>
</evidence>
<keyword evidence="14 17" id="KW-0238">DNA-binding</keyword>
<dbReference type="SMART" id="SM00485">
    <property type="entry name" value="XPGN"/>
    <property type="match status" value="1"/>
</dbReference>
<evidence type="ECO:0000313" key="22">
    <source>
        <dbReference type="Proteomes" id="UP000075885"/>
    </source>
</evidence>
<dbReference type="GO" id="GO:0005634">
    <property type="term" value="C:nucleus"/>
    <property type="evidence" value="ECO:0007669"/>
    <property type="project" value="UniProtKB-SubCell"/>
</dbReference>
<dbReference type="SMART" id="SM00279">
    <property type="entry name" value="HhH2"/>
    <property type="match status" value="1"/>
</dbReference>
<protein>
    <recommendedName>
        <fullName evidence="3 17">Exonuclease 1</fullName>
        <ecNumber evidence="17">3.1.-.-</ecNumber>
    </recommendedName>
</protein>
<comment type="similarity">
    <text evidence="2 17">Belongs to the XPG/RAD2 endonuclease family. EXO1 subfamily.</text>
</comment>
<dbReference type="PROSITE" id="PS00841">
    <property type="entry name" value="XPG_1"/>
    <property type="match status" value="1"/>
</dbReference>
<evidence type="ECO:0000256" key="17">
    <source>
        <dbReference type="RuleBase" id="RU910737"/>
    </source>
</evidence>
<dbReference type="InterPro" id="IPR006086">
    <property type="entry name" value="XPG-I_dom"/>
</dbReference>
<evidence type="ECO:0000256" key="15">
    <source>
        <dbReference type="ARBA" id="ARBA00023204"/>
    </source>
</evidence>
<feature type="domain" description="XPG N-terminal" evidence="20">
    <location>
        <begin position="1"/>
        <end position="99"/>
    </location>
</feature>
<dbReference type="CDD" id="cd09857">
    <property type="entry name" value="PIN_EXO1"/>
    <property type="match status" value="1"/>
</dbReference>
<dbReference type="SUPFAM" id="SSF47807">
    <property type="entry name" value="5' to 3' exonuclease, C-terminal subdomain"/>
    <property type="match status" value="1"/>
</dbReference>
<keyword evidence="7" id="KW-0255">Endonuclease</keyword>
<evidence type="ECO:0000256" key="5">
    <source>
        <dbReference type="ARBA" id="ARBA00022722"/>
    </source>
</evidence>
<dbReference type="Gene3D" id="3.40.50.1010">
    <property type="entry name" value="5'-nuclease"/>
    <property type="match status" value="1"/>
</dbReference>
<keyword evidence="11 17" id="KW-0269">Exonuclease</keyword>
<dbReference type="EnsemblMetazoa" id="AEPI008761-RA">
    <property type="protein sequence ID" value="AEPI008761-PA"/>
    <property type="gene ID" value="AEPI008761"/>
</dbReference>
<dbReference type="GO" id="GO:0003677">
    <property type="term" value="F:DNA binding"/>
    <property type="evidence" value="ECO:0007669"/>
    <property type="project" value="UniProtKB-UniRule"/>
</dbReference>
<dbReference type="FunFam" id="3.40.50.1010:FF:000002">
    <property type="entry name" value="Exonuclease 1, putative"/>
    <property type="match status" value="1"/>
</dbReference>
<feature type="region of interest" description="Disordered" evidence="18">
    <location>
        <begin position="751"/>
        <end position="814"/>
    </location>
</feature>
<evidence type="ECO:0000256" key="7">
    <source>
        <dbReference type="ARBA" id="ARBA00022759"/>
    </source>
</evidence>
<keyword evidence="12 17" id="KW-0460">Magnesium</keyword>
<keyword evidence="10 17" id="KW-0378">Hydrolase</keyword>
<feature type="compositionally biased region" description="Polar residues" evidence="18">
    <location>
        <begin position="581"/>
        <end position="592"/>
    </location>
</feature>
<dbReference type="InterPro" id="IPR006085">
    <property type="entry name" value="XPG_DNA_repair_N"/>
</dbReference>
<dbReference type="InterPro" id="IPR044752">
    <property type="entry name" value="PIN-like_EXO1"/>
</dbReference>
<dbReference type="AlphaFoldDB" id="A0A182PP82"/>
<dbReference type="Proteomes" id="UP000075885">
    <property type="component" value="Unassembled WGS sequence"/>
</dbReference>
<evidence type="ECO:0000256" key="13">
    <source>
        <dbReference type="ARBA" id="ARBA00022881"/>
    </source>
</evidence>
<evidence type="ECO:0000256" key="1">
    <source>
        <dbReference type="ARBA" id="ARBA00004123"/>
    </source>
</evidence>
<evidence type="ECO:0000256" key="18">
    <source>
        <dbReference type="SAM" id="MobiDB-lite"/>
    </source>
</evidence>
<keyword evidence="8 17" id="KW-0227">DNA damage</keyword>
<dbReference type="SMART" id="SM00484">
    <property type="entry name" value="XPGI"/>
    <property type="match status" value="1"/>
</dbReference>
<evidence type="ECO:0000256" key="8">
    <source>
        <dbReference type="ARBA" id="ARBA00022763"/>
    </source>
</evidence>
<accession>A0A182PP82</accession>
<dbReference type="CDD" id="cd09908">
    <property type="entry name" value="H3TH_EXO1"/>
    <property type="match status" value="1"/>
</dbReference>
<dbReference type="InterPro" id="IPR006084">
    <property type="entry name" value="XPG/Rad2"/>
</dbReference>
<evidence type="ECO:0000256" key="14">
    <source>
        <dbReference type="ARBA" id="ARBA00023125"/>
    </source>
</evidence>
<reference evidence="21" key="2">
    <citation type="submission" date="2020-05" db="UniProtKB">
        <authorList>
            <consortium name="EnsemblMetazoa"/>
        </authorList>
    </citation>
    <scope>IDENTIFICATION</scope>
    <source>
        <strain evidence="21">Epiroticus2</strain>
    </source>
</reference>
<dbReference type="PANTHER" id="PTHR11081">
    <property type="entry name" value="FLAP ENDONUCLEASE FAMILY MEMBER"/>
    <property type="match status" value="1"/>
</dbReference>
<sequence length="836" mass="93134">MGITGLLPFLEKASSACHLRDLRGKCVAIDTYCWLHRGAFGCAERIARGEPTDMHIQYCLKYVQLLLTHNIKPILVFDGQHLPAKAATEAKRRENRETARKRGAELLRLGRIEEARSFLRRCVDITHEMALQLIRECRKRGVDCIVAPYEADAQLAYLNRTDIAQYVITEDSDLVLFGCNRILFKLDLTGNGRLVDASKLHLAMGCREDRYKFTKFRYMCILSGCDYLDSLPGIGLGKACKFMMKTEDPDIRRALAKIPAYLNMRQLTVTEEYKDEFLKADATFKHMVVYDPVHRRQTRLEDPDDEGTPEQYCCNAGKFMDEKIAFQLAIGNLDPFSLRKMDDWHPDGEDPSVAMSKMRHPSIWRKDYTTLKEVKAAQSVTKSQTTVSSLSTFVKRTQQHHAEHVTVEQETKETITDILQIYGIQSDEPPSKRLCHVQTSGSSTSAKVSIDYQDLEALDVLQQLEQPTTPKRSRNPFAVTPNISVASCDSADTLLSPTKITPETRSLLRNISPVKRIDYSQQRSQQATMTTTTTTAGNVASTSRLSRFKTAHGKGITIAKDEPKVISRFFCTQAKLQSHATVSSNSVTTKTPDGSPKRGVKSDVDIIVSPTAIVKEIKSRRNSQSLKATALYLSSPDSRLPTRGDRTPEKVRSESRKAYDALELGRFDSGIAMGENSSNEGEGSLEGDGMTGLSSSQKENDEVVPNATEKQRLESKPPSSSTVRLALFERQPTKGLTQSSEHSTQELATVLLDDDSSDEDTGKQTNKTEPLKASSLPSSTSGVETIVKSKARTSCKRPGLSIKRKQPDSKTDNTLGLTQTRLSMFGFQKKPTFGNL</sequence>
<keyword evidence="15 17" id="KW-0234">DNA repair</keyword>
<comment type="function">
    <text evidence="17">5'-&gt;3' double-stranded DNA exonuclease which may also possess a cryptic 3'-&gt;5' double-stranded DNA exonuclease activity. Functions in DNA mismatch repair.</text>
</comment>
<evidence type="ECO:0000259" key="20">
    <source>
        <dbReference type="SMART" id="SM00485"/>
    </source>
</evidence>
<dbReference type="GO" id="GO:0046872">
    <property type="term" value="F:metal ion binding"/>
    <property type="evidence" value="ECO:0007669"/>
    <property type="project" value="UniProtKB-UniRule"/>
</dbReference>
<evidence type="ECO:0000313" key="21">
    <source>
        <dbReference type="EnsemblMetazoa" id="AEPI008761-PA"/>
    </source>
</evidence>
<dbReference type="InterPro" id="IPR029060">
    <property type="entry name" value="PIN-like_dom_sf"/>
</dbReference>
<dbReference type="SUPFAM" id="SSF88723">
    <property type="entry name" value="PIN domain-like"/>
    <property type="match status" value="1"/>
</dbReference>
<dbReference type="EC" id="3.1.-.-" evidence="17"/>
<dbReference type="InterPro" id="IPR008918">
    <property type="entry name" value="HhH2"/>
</dbReference>
<keyword evidence="4" id="KW-0597">Phosphoprotein</keyword>
<dbReference type="GO" id="GO:0017108">
    <property type="term" value="F:5'-flap endonuclease activity"/>
    <property type="evidence" value="ECO:0007669"/>
    <property type="project" value="TreeGrafter"/>
</dbReference>
<keyword evidence="13 17" id="KW-0267">Excision nuclease</keyword>
<dbReference type="VEuPathDB" id="VectorBase:AEPI008761"/>